<dbReference type="Proteomes" id="UP000279833">
    <property type="component" value="Unassembled WGS sequence"/>
</dbReference>
<dbReference type="SUPFAM" id="SSF56235">
    <property type="entry name" value="N-terminal nucleophile aminohydrolases (Ntn hydrolases)"/>
    <property type="match status" value="1"/>
</dbReference>
<accession>A0A183JQS7</accession>
<dbReference type="WBParaSite" id="SCUD_0000506601-mRNA-1">
    <property type="protein sequence ID" value="SCUD_0000506601-mRNA-1"/>
    <property type="gene ID" value="SCUD_0000506601"/>
</dbReference>
<reference evidence="7 8" key="2">
    <citation type="submission" date="2018-11" db="EMBL/GenBank/DDBJ databases">
        <authorList>
            <consortium name="Pathogen Informatics"/>
        </authorList>
    </citation>
    <scope>NUCLEOTIDE SEQUENCE [LARGE SCALE GENOMIC DNA]</scope>
    <source>
        <strain evidence="7">Dakar</strain>
        <strain evidence="8">Dakar, Senegal</strain>
    </source>
</reference>
<dbReference type="PANTHER" id="PTHR10937">
    <property type="entry name" value="GLUCOSAMINE--FRUCTOSE-6-PHOSPHATE AMINOTRANSFERASE, ISOMERIZING"/>
    <property type="match status" value="1"/>
</dbReference>
<evidence type="ECO:0000256" key="1">
    <source>
        <dbReference type="ARBA" id="ARBA00001031"/>
    </source>
</evidence>
<evidence type="ECO:0000256" key="5">
    <source>
        <dbReference type="ARBA" id="ARBA00022962"/>
    </source>
</evidence>
<reference evidence="9" key="1">
    <citation type="submission" date="2016-06" db="UniProtKB">
        <authorList>
            <consortium name="WormBaseParasite"/>
        </authorList>
    </citation>
    <scope>IDENTIFICATION</scope>
</reference>
<dbReference type="EC" id="2.6.1.16" evidence="2"/>
<dbReference type="InterPro" id="IPR029055">
    <property type="entry name" value="Ntn_hydrolases_N"/>
</dbReference>
<evidence type="ECO:0000256" key="4">
    <source>
        <dbReference type="ARBA" id="ARBA00022679"/>
    </source>
</evidence>
<dbReference type="InterPro" id="IPR017932">
    <property type="entry name" value="GATase_2_dom"/>
</dbReference>
<evidence type="ECO:0000313" key="7">
    <source>
        <dbReference type="EMBL" id="VDO92820.1"/>
    </source>
</evidence>
<evidence type="ECO:0000313" key="9">
    <source>
        <dbReference type="WBParaSite" id="SCUD_0000506601-mRNA-1"/>
    </source>
</evidence>
<gene>
    <name evidence="7" type="ORF">SCUD_LOCUS5067</name>
</gene>
<sequence>MCGIFAYLNYQVPVTRQVIVNTLLNGLHRLEYRGYDSAGLAVDAVCSEQNDLSNNDGSHKTFTRVVRCKGKVASLGQAVKGVFHCLLLYTCTLLSLFVPKHFYIYINYFSTRIFS</sequence>
<feature type="domain" description="Glutamine amidotransferase type-2" evidence="6">
    <location>
        <begin position="2"/>
        <end position="115"/>
    </location>
</feature>
<keyword evidence="5" id="KW-0315">Glutamine amidotransferase</keyword>
<dbReference type="GO" id="GO:0006047">
    <property type="term" value="P:UDP-N-acetylglucosamine metabolic process"/>
    <property type="evidence" value="ECO:0007669"/>
    <property type="project" value="TreeGrafter"/>
</dbReference>
<dbReference type="STRING" id="6186.A0A183JQS7"/>
<dbReference type="EMBL" id="UZAK01007605">
    <property type="protein sequence ID" value="VDO92820.1"/>
    <property type="molecule type" value="Genomic_DNA"/>
</dbReference>
<dbReference type="GO" id="GO:0006487">
    <property type="term" value="P:protein N-linked glycosylation"/>
    <property type="evidence" value="ECO:0007669"/>
    <property type="project" value="TreeGrafter"/>
</dbReference>
<dbReference type="PANTHER" id="PTHR10937:SF0">
    <property type="entry name" value="GLUTAMINE--FRUCTOSE-6-PHOSPHATE TRANSAMINASE (ISOMERIZING)"/>
    <property type="match status" value="1"/>
</dbReference>
<dbReference type="Gene3D" id="3.60.20.10">
    <property type="entry name" value="Glutamine Phosphoribosylpyrophosphate, subunit 1, domain 1"/>
    <property type="match status" value="1"/>
</dbReference>
<dbReference type="GO" id="GO:0004360">
    <property type="term" value="F:glutamine-fructose-6-phosphate transaminase (isomerizing) activity"/>
    <property type="evidence" value="ECO:0007669"/>
    <property type="project" value="UniProtKB-EC"/>
</dbReference>
<dbReference type="PROSITE" id="PS51278">
    <property type="entry name" value="GATASE_TYPE_2"/>
    <property type="match status" value="1"/>
</dbReference>
<dbReference type="GO" id="GO:0006002">
    <property type="term" value="P:fructose 6-phosphate metabolic process"/>
    <property type="evidence" value="ECO:0007669"/>
    <property type="project" value="TreeGrafter"/>
</dbReference>
<protein>
    <recommendedName>
        <fullName evidence="2">glutamine--fructose-6-phosphate transaminase (isomerizing)</fullName>
        <ecNumber evidence="2">2.6.1.16</ecNumber>
    </recommendedName>
</protein>
<keyword evidence="4" id="KW-0808">Transferase</keyword>
<dbReference type="AlphaFoldDB" id="A0A183JQS7"/>
<name>A0A183JQS7_9TREM</name>
<evidence type="ECO:0000259" key="6">
    <source>
        <dbReference type="PROSITE" id="PS51278"/>
    </source>
</evidence>
<keyword evidence="8" id="KW-1185">Reference proteome</keyword>
<organism evidence="9">
    <name type="scientific">Schistosoma curassoni</name>
    <dbReference type="NCBI Taxonomy" id="6186"/>
    <lineage>
        <taxon>Eukaryota</taxon>
        <taxon>Metazoa</taxon>
        <taxon>Spiralia</taxon>
        <taxon>Lophotrochozoa</taxon>
        <taxon>Platyhelminthes</taxon>
        <taxon>Trematoda</taxon>
        <taxon>Digenea</taxon>
        <taxon>Strigeidida</taxon>
        <taxon>Schistosomatoidea</taxon>
        <taxon>Schistosomatidae</taxon>
        <taxon>Schistosoma</taxon>
    </lineage>
</organism>
<evidence type="ECO:0000256" key="2">
    <source>
        <dbReference type="ARBA" id="ARBA00012916"/>
    </source>
</evidence>
<evidence type="ECO:0000313" key="8">
    <source>
        <dbReference type="Proteomes" id="UP000279833"/>
    </source>
</evidence>
<proteinExistence type="predicted"/>
<comment type="catalytic activity">
    <reaction evidence="1">
        <text>D-fructose 6-phosphate + L-glutamine = D-glucosamine 6-phosphate + L-glutamate</text>
        <dbReference type="Rhea" id="RHEA:13237"/>
        <dbReference type="ChEBI" id="CHEBI:29985"/>
        <dbReference type="ChEBI" id="CHEBI:58359"/>
        <dbReference type="ChEBI" id="CHEBI:58725"/>
        <dbReference type="ChEBI" id="CHEBI:61527"/>
        <dbReference type="EC" id="2.6.1.16"/>
    </reaction>
</comment>
<evidence type="ECO:0000256" key="3">
    <source>
        <dbReference type="ARBA" id="ARBA00022576"/>
    </source>
</evidence>
<keyword evidence="3" id="KW-0032">Aminotransferase</keyword>